<dbReference type="Proteomes" id="UP001357485">
    <property type="component" value="Unassembled WGS sequence"/>
</dbReference>
<evidence type="ECO:0000256" key="4">
    <source>
        <dbReference type="RuleBase" id="RU367022"/>
    </source>
</evidence>
<comment type="similarity">
    <text evidence="4">Belongs to the copper transporter (Ctr) (TC 1.A.56) family. SLC31A subfamily.</text>
</comment>
<evidence type="ECO:0000313" key="7">
    <source>
        <dbReference type="Proteomes" id="UP001357485"/>
    </source>
</evidence>
<evidence type="ECO:0000256" key="5">
    <source>
        <dbReference type="SAM" id="MobiDB-lite"/>
    </source>
</evidence>
<keyword evidence="4" id="KW-0813">Transport</keyword>
<organism evidence="6 7">
    <name type="scientific">Cryomyces antarcticus</name>
    <dbReference type="NCBI Taxonomy" id="329879"/>
    <lineage>
        <taxon>Eukaryota</taxon>
        <taxon>Fungi</taxon>
        <taxon>Dikarya</taxon>
        <taxon>Ascomycota</taxon>
        <taxon>Pezizomycotina</taxon>
        <taxon>Dothideomycetes</taxon>
        <taxon>Dothideomycetes incertae sedis</taxon>
        <taxon>Cryomyces</taxon>
    </lineage>
</organism>
<evidence type="ECO:0000256" key="2">
    <source>
        <dbReference type="ARBA" id="ARBA00022989"/>
    </source>
</evidence>
<feature type="region of interest" description="Disordered" evidence="5">
    <location>
        <begin position="1"/>
        <end position="21"/>
    </location>
</feature>
<feature type="compositionally biased region" description="Low complexity" evidence="5">
    <location>
        <begin position="7"/>
        <end position="21"/>
    </location>
</feature>
<sequence>MAHVHGSTTASSSTTSTSTSSMTMDASQMRMVFFSSLSTPLFSSNWTPTSSGSYAGTCIFLIILSILYRASFAAKHRLEQHWLDKALKRRYVVVAGQSSESETVRTDSKSETALLTTKGAVEDVKVVQRPIASVQPWRFTVDLPRAVLVTTMAGVGYLLMLAVMTLNVGYFLSILAGTFVGELLVGRYAQVEEGHH</sequence>
<protein>
    <recommendedName>
        <fullName evidence="4">Copper transport protein</fullName>
    </recommendedName>
</protein>
<evidence type="ECO:0000313" key="6">
    <source>
        <dbReference type="EMBL" id="KAK5296596.1"/>
    </source>
</evidence>
<gene>
    <name evidence="6" type="ORF">LTR16_000620</name>
</gene>
<proteinExistence type="inferred from homology"/>
<comment type="caution">
    <text evidence="6">The sequence shown here is derived from an EMBL/GenBank/DDBJ whole genome shotgun (WGS) entry which is preliminary data.</text>
</comment>
<evidence type="ECO:0000256" key="3">
    <source>
        <dbReference type="ARBA" id="ARBA00023136"/>
    </source>
</evidence>
<evidence type="ECO:0000256" key="1">
    <source>
        <dbReference type="ARBA" id="ARBA00022692"/>
    </source>
</evidence>
<name>A0ABR0M8T5_9PEZI</name>
<dbReference type="PANTHER" id="PTHR12483">
    <property type="entry name" value="SOLUTE CARRIER FAMILY 31 COPPER TRANSPORTERS"/>
    <property type="match status" value="1"/>
</dbReference>
<keyword evidence="3 4" id="KW-0472">Membrane</keyword>
<comment type="subcellular location">
    <subcellularLocation>
        <location evidence="4">Membrane</location>
        <topology evidence="4">Multi-pass membrane protein</topology>
    </subcellularLocation>
</comment>
<keyword evidence="2 4" id="KW-1133">Transmembrane helix</keyword>
<accession>A0ABR0M8T5</accession>
<dbReference type="PANTHER" id="PTHR12483:SF120">
    <property type="entry name" value="HIGH-AFFINITY COPPER TRANSPORTER CTRA2"/>
    <property type="match status" value="1"/>
</dbReference>
<keyword evidence="4" id="KW-0186">Copper</keyword>
<keyword evidence="4" id="KW-0187">Copper transport</keyword>
<keyword evidence="1 4" id="KW-0812">Transmembrane</keyword>
<dbReference type="EMBL" id="JAVRRA010000018">
    <property type="protein sequence ID" value="KAK5296596.1"/>
    <property type="molecule type" value="Genomic_DNA"/>
</dbReference>
<dbReference type="Pfam" id="PF04145">
    <property type="entry name" value="Ctr"/>
    <property type="match status" value="1"/>
</dbReference>
<keyword evidence="7" id="KW-1185">Reference proteome</keyword>
<keyword evidence="4" id="KW-0406">Ion transport</keyword>
<feature type="transmembrane region" description="Helical" evidence="4">
    <location>
        <begin position="51"/>
        <end position="68"/>
    </location>
</feature>
<reference evidence="6 7" key="1">
    <citation type="submission" date="2023-08" db="EMBL/GenBank/DDBJ databases">
        <title>Black Yeasts Isolated from many extreme environments.</title>
        <authorList>
            <person name="Coleine C."/>
            <person name="Stajich J.E."/>
            <person name="Selbmann L."/>
        </authorList>
    </citation>
    <scope>NUCLEOTIDE SEQUENCE [LARGE SCALE GENOMIC DNA]</scope>
    <source>
        <strain evidence="6 7">CCFEE 536</strain>
    </source>
</reference>
<dbReference type="InterPro" id="IPR007274">
    <property type="entry name" value="Cop_transporter"/>
</dbReference>